<evidence type="ECO:0000256" key="9">
    <source>
        <dbReference type="ARBA" id="ARBA00023186"/>
    </source>
</evidence>
<accession>A0ABU9C7J6</accession>
<dbReference type="Gene3D" id="2.50.20.10">
    <property type="entry name" value="Lipoprotein localisation LolA/LolB/LppX"/>
    <property type="match status" value="1"/>
</dbReference>
<keyword evidence="7 10" id="KW-0574">Periplasm</keyword>
<dbReference type="InterPro" id="IPR004564">
    <property type="entry name" value="OM_lipoprot_carrier_LolA-like"/>
</dbReference>
<keyword evidence="6 10" id="KW-0732">Signal</keyword>
<feature type="signal peptide" evidence="10">
    <location>
        <begin position="1"/>
        <end position="37"/>
    </location>
</feature>
<dbReference type="SUPFAM" id="SSF89392">
    <property type="entry name" value="Prokaryotic lipoproteins and lipoprotein localization factors"/>
    <property type="match status" value="1"/>
</dbReference>
<reference evidence="11 12" key="1">
    <citation type="submission" date="2024-04" db="EMBL/GenBank/DDBJ databases">
        <title>Novel species of the genus Ideonella isolated from streams.</title>
        <authorList>
            <person name="Lu H."/>
        </authorList>
    </citation>
    <scope>NUCLEOTIDE SEQUENCE [LARGE SCALE GENOMIC DNA]</scope>
    <source>
        <strain evidence="11 12">LYT19W</strain>
    </source>
</reference>
<evidence type="ECO:0000256" key="3">
    <source>
        <dbReference type="ARBA" id="ARBA00011245"/>
    </source>
</evidence>
<comment type="subunit">
    <text evidence="3 10">Monomer.</text>
</comment>
<keyword evidence="8 10" id="KW-0653">Protein transport</keyword>
<evidence type="ECO:0000256" key="4">
    <source>
        <dbReference type="ARBA" id="ARBA00014035"/>
    </source>
</evidence>
<dbReference type="InterPro" id="IPR029046">
    <property type="entry name" value="LolA/LolB/LppX"/>
</dbReference>
<evidence type="ECO:0000256" key="2">
    <source>
        <dbReference type="ARBA" id="ARBA00007615"/>
    </source>
</evidence>
<dbReference type="InterPro" id="IPR018323">
    <property type="entry name" value="OM_lipoprot_carrier_LolA_Pbac"/>
</dbReference>
<keyword evidence="12" id="KW-1185">Reference proteome</keyword>
<dbReference type="PROSITE" id="PS51318">
    <property type="entry name" value="TAT"/>
    <property type="match status" value="1"/>
</dbReference>
<dbReference type="RefSeq" id="WP_341400042.1">
    <property type="nucleotide sequence ID" value="NZ_JBBUTI010000011.1"/>
</dbReference>
<dbReference type="PANTHER" id="PTHR35869:SF1">
    <property type="entry name" value="OUTER-MEMBRANE LIPOPROTEIN CARRIER PROTEIN"/>
    <property type="match status" value="1"/>
</dbReference>
<name>A0ABU9C7J6_9BURK</name>
<dbReference type="Pfam" id="PF03548">
    <property type="entry name" value="LolA"/>
    <property type="match status" value="1"/>
</dbReference>
<dbReference type="EMBL" id="JBBUTI010000011">
    <property type="protein sequence ID" value="MEK8047733.1"/>
    <property type="molecule type" value="Genomic_DNA"/>
</dbReference>
<evidence type="ECO:0000256" key="7">
    <source>
        <dbReference type="ARBA" id="ARBA00022764"/>
    </source>
</evidence>
<dbReference type="Proteomes" id="UP001379945">
    <property type="component" value="Unassembled WGS sequence"/>
</dbReference>
<evidence type="ECO:0000256" key="5">
    <source>
        <dbReference type="ARBA" id="ARBA00022448"/>
    </source>
</evidence>
<keyword evidence="9 10" id="KW-0143">Chaperone</keyword>
<dbReference type="InterPro" id="IPR006311">
    <property type="entry name" value="TAT_signal"/>
</dbReference>
<comment type="subcellular location">
    <subcellularLocation>
        <location evidence="1 10">Periplasm</location>
    </subcellularLocation>
</comment>
<dbReference type="CDD" id="cd16325">
    <property type="entry name" value="LolA"/>
    <property type="match status" value="1"/>
</dbReference>
<protein>
    <recommendedName>
        <fullName evidence="4 10">Outer-membrane lipoprotein carrier protein</fullName>
    </recommendedName>
</protein>
<comment type="similarity">
    <text evidence="2 10">Belongs to the LolA family.</text>
</comment>
<evidence type="ECO:0000256" key="8">
    <source>
        <dbReference type="ARBA" id="ARBA00022927"/>
    </source>
</evidence>
<dbReference type="NCBIfam" id="TIGR00547">
    <property type="entry name" value="lolA"/>
    <property type="match status" value="1"/>
</dbReference>
<evidence type="ECO:0000256" key="1">
    <source>
        <dbReference type="ARBA" id="ARBA00004418"/>
    </source>
</evidence>
<dbReference type="PANTHER" id="PTHR35869">
    <property type="entry name" value="OUTER-MEMBRANE LIPOPROTEIN CARRIER PROTEIN"/>
    <property type="match status" value="1"/>
</dbReference>
<proteinExistence type="inferred from homology"/>
<organism evidence="11 12">
    <name type="scientific">Ideonella margarita</name>
    <dbReference type="NCBI Taxonomy" id="2984191"/>
    <lineage>
        <taxon>Bacteria</taxon>
        <taxon>Pseudomonadati</taxon>
        <taxon>Pseudomonadota</taxon>
        <taxon>Betaproteobacteria</taxon>
        <taxon>Burkholderiales</taxon>
        <taxon>Sphaerotilaceae</taxon>
        <taxon>Ideonella</taxon>
    </lineage>
</organism>
<dbReference type="HAMAP" id="MF_00240">
    <property type="entry name" value="LolA"/>
    <property type="match status" value="1"/>
</dbReference>
<keyword evidence="5 10" id="KW-0813">Transport</keyword>
<feature type="chain" id="PRO_5044920298" description="Outer-membrane lipoprotein carrier protein" evidence="10">
    <location>
        <begin position="38"/>
        <end position="223"/>
    </location>
</feature>
<keyword evidence="11" id="KW-0449">Lipoprotein</keyword>
<sequence precursor="true">MNDLFLKSTSRRAGLRGAAHLGLAAFVAAALPLSAQAAQGDAVEALRAFVREVKVGRADFTQTVTSPDGAKKKVSSGRMEFSRPNRFRFSYQKPYVQTIVGDGQKVWFHDPDLSQVTVRKMGDALGSTPAALLAGQSLERDFELKADASRDGVDWVLATPRQKDGTLQWMKAGFRGRALVAVEIADSFGQRSMLQWTELQTDMVLPADTFRFVVPAGTDVSEQ</sequence>
<evidence type="ECO:0000313" key="11">
    <source>
        <dbReference type="EMBL" id="MEK8047733.1"/>
    </source>
</evidence>
<evidence type="ECO:0000313" key="12">
    <source>
        <dbReference type="Proteomes" id="UP001379945"/>
    </source>
</evidence>
<comment type="function">
    <text evidence="10">Participates in the translocation of lipoproteins from the inner membrane to the outer membrane. Only forms a complex with a lipoprotein if the residue after the N-terminal Cys is not an aspartate (The Asp acts as a targeting signal to indicate that the lipoprotein should stay in the inner membrane).</text>
</comment>
<evidence type="ECO:0000256" key="6">
    <source>
        <dbReference type="ARBA" id="ARBA00022729"/>
    </source>
</evidence>
<comment type="caution">
    <text evidence="11">The sequence shown here is derived from an EMBL/GenBank/DDBJ whole genome shotgun (WGS) entry which is preliminary data.</text>
</comment>
<evidence type="ECO:0000256" key="10">
    <source>
        <dbReference type="HAMAP-Rule" id="MF_00240"/>
    </source>
</evidence>
<gene>
    <name evidence="10 11" type="primary">lolA</name>
    <name evidence="11" type="ORF">AACH00_15325</name>
</gene>